<dbReference type="InterPro" id="IPR039445">
    <property type="entry name" value="DauR-like_HTH"/>
</dbReference>
<feature type="domain" description="Transcriptional regulator DauR-like HTH" evidence="3">
    <location>
        <begin position="191"/>
        <end position="251"/>
    </location>
</feature>
<evidence type="ECO:0000259" key="3">
    <source>
        <dbReference type="Pfam" id="PF13309"/>
    </source>
</evidence>
<dbReference type="Pfam" id="PF13309">
    <property type="entry name" value="HTH_22"/>
    <property type="match status" value="1"/>
</dbReference>
<sequence>MLLRATGVANVTGVAAEVAETHGVPTGRRGQEPEPEQKQGQQRARKQEQDAIIDALAPVVDGIVATLGPFCEAVVHDFRRPEHSVVALAGSVTGRSVGGSMSEIGMGLLARGDDASDELNYLTRTQDGSLVKSSTMVLRDSAGAVFGALCVNLDVTAVNQAHALIGGLAGVASPVAAAPTTTFGDDVDTVVDAIVDAHLLRQNKPWTGLSRAERLELFGSLHEHGVFAVRGAARQVASRLGISRASVYSYLAKVRDRSPTDGDAPRTDKESGPQGAEA</sequence>
<dbReference type="InterPro" id="IPR039446">
    <property type="entry name" value="DauR-like"/>
</dbReference>
<evidence type="ECO:0000313" key="4">
    <source>
        <dbReference type="EMBL" id="MCT2592063.1"/>
    </source>
</evidence>
<feature type="region of interest" description="Disordered" evidence="1">
    <location>
        <begin position="16"/>
        <end position="48"/>
    </location>
</feature>
<dbReference type="EMBL" id="JAJAGO010000009">
    <property type="protein sequence ID" value="MCT2592063.1"/>
    <property type="molecule type" value="Genomic_DNA"/>
</dbReference>
<feature type="domain" description="YheO-like" evidence="2">
    <location>
        <begin position="54"/>
        <end position="163"/>
    </location>
</feature>
<gene>
    <name evidence="4" type="ORF">LHJ74_19515</name>
</gene>
<feature type="compositionally biased region" description="Basic and acidic residues" evidence="1">
    <location>
        <begin position="255"/>
        <end position="271"/>
    </location>
</feature>
<protein>
    <submittedName>
        <fullName evidence="4">PAS domain-containing protein</fullName>
    </submittedName>
</protein>
<dbReference type="RefSeq" id="WP_260219403.1">
    <property type="nucleotide sequence ID" value="NZ_JAJAGO010000009.1"/>
</dbReference>
<evidence type="ECO:0000259" key="2">
    <source>
        <dbReference type="Pfam" id="PF08348"/>
    </source>
</evidence>
<name>A0ABT2JVY0_9ACTN</name>
<keyword evidence="5" id="KW-1185">Reference proteome</keyword>
<dbReference type="Pfam" id="PF08348">
    <property type="entry name" value="PAS_6"/>
    <property type="match status" value="1"/>
</dbReference>
<comment type="caution">
    <text evidence="4">The sequence shown here is derived from an EMBL/GenBank/DDBJ whole genome shotgun (WGS) entry which is preliminary data.</text>
</comment>
<feature type="region of interest" description="Disordered" evidence="1">
    <location>
        <begin position="255"/>
        <end position="278"/>
    </location>
</feature>
<dbReference type="Proteomes" id="UP001156389">
    <property type="component" value="Unassembled WGS sequence"/>
</dbReference>
<dbReference type="InterPro" id="IPR013559">
    <property type="entry name" value="YheO"/>
</dbReference>
<reference evidence="4 5" key="1">
    <citation type="submission" date="2021-10" db="EMBL/GenBank/DDBJ databases">
        <title>Streptomyces gossypii sp. nov., isolated from soil collected from cotton field.</title>
        <authorList>
            <person name="Ge X."/>
            <person name="Chen X."/>
            <person name="Liu W."/>
        </authorList>
    </citation>
    <scope>NUCLEOTIDE SEQUENCE [LARGE SCALE GENOMIC DNA]</scope>
    <source>
        <strain evidence="4 5">N2-109</strain>
    </source>
</reference>
<evidence type="ECO:0000256" key="1">
    <source>
        <dbReference type="SAM" id="MobiDB-lite"/>
    </source>
</evidence>
<accession>A0ABT2JVY0</accession>
<proteinExistence type="predicted"/>
<dbReference type="PANTHER" id="PTHR35568:SF1">
    <property type="entry name" value="TRANSCRIPTIONAL REGULATOR DAUR"/>
    <property type="match status" value="1"/>
</dbReference>
<dbReference type="PANTHER" id="PTHR35568">
    <property type="entry name" value="TRANSCRIPTIONAL REGULATOR DAUR"/>
    <property type="match status" value="1"/>
</dbReference>
<evidence type="ECO:0000313" key="5">
    <source>
        <dbReference type="Proteomes" id="UP001156389"/>
    </source>
</evidence>
<organism evidence="4 5">
    <name type="scientific">Streptomyces gossypii</name>
    <dbReference type="NCBI Taxonomy" id="2883101"/>
    <lineage>
        <taxon>Bacteria</taxon>
        <taxon>Bacillati</taxon>
        <taxon>Actinomycetota</taxon>
        <taxon>Actinomycetes</taxon>
        <taxon>Kitasatosporales</taxon>
        <taxon>Streptomycetaceae</taxon>
        <taxon>Streptomyces</taxon>
    </lineage>
</organism>